<dbReference type="PATRIC" id="fig|1367847.3.peg.4267"/>
<dbReference type="KEGG" id="pami:JCM7686_pAMI5p231"/>
<protein>
    <submittedName>
        <fullName evidence="2">Uncharacterized protein</fullName>
    </submittedName>
</protein>
<dbReference type="HOGENOM" id="CLU_1766226_0_0_5"/>
<accession>S5Y1D1</accession>
<evidence type="ECO:0000313" key="3">
    <source>
        <dbReference type="Proteomes" id="UP000015480"/>
    </source>
</evidence>
<keyword evidence="3" id="KW-1185">Reference proteome</keyword>
<dbReference type="OrthoDB" id="9810895at2"/>
<dbReference type="AlphaFoldDB" id="S5Y1D1"/>
<geneLocation type="plasmid" evidence="2 3">
    <name>pAMI5</name>
</geneLocation>
<dbReference type="Proteomes" id="UP000015480">
    <property type="component" value="Plasmid pAMI5"/>
</dbReference>
<organism evidence="2 3">
    <name type="scientific">Paracoccus aminophilus JCM 7686</name>
    <dbReference type="NCBI Taxonomy" id="1367847"/>
    <lineage>
        <taxon>Bacteria</taxon>
        <taxon>Pseudomonadati</taxon>
        <taxon>Pseudomonadota</taxon>
        <taxon>Alphaproteobacteria</taxon>
        <taxon>Rhodobacterales</taxon>
        <taxon>Paracoccaceae</taxon>
        <taxon>Paracoccus</taxon>
    </lineage>
</organism>
<evidence type="ECO:0000256" key="1">
    <source>
        <dbReference type="SAM" id="SignalP"/>
    </source>
</evidence>
<evidence type="ECO:0000313" key="2">
    <source>
        <dbReference type="EMBL" id="AGT11297.1"/>
    </source>
</evidence>
<reference evidence="2 3" key="1">
    <citation type="journal article" date="2014" name="BMC Genomics">
        <title>Architecture and functions of a multipartite genome of the methylotrophic bacterium Paracoccus aminophilus JCM 7686, containing primary and secondary chromids.</title>
        <authorList>
            <person name="Dziewit L."/>
            <person name="Czarnecki J."/>
            <person name="Wibberg D."/>
            <person name="Radlinska M."/>
            <person name="Mrozek P."/>
            <person name="Szymczak M."/>
            <person name="Schluter A."/>
            <person name="Puhler A."/>
            <person name="Bartosik D."/>
        </authorList>
    </citation>
    <scope>NUCLEOTIDE SEQUENCE [LARGE SCALE GENOMIC DNA]</scope>
    <source>
        <strain evidence="2">JCM 7686</strain>
        <plasmid evidence="3">Plasmid pAMI5</plasmid>
    </source>
</reference>
<name>S5Y1D1_PARAH</name>
<gene>
    <name evidence="2" type="ORF">JCM7686_pAMI5p231</name>
</gene>
<feature type="signal peptide" evidence="1">
    <location>
        <begin position="1"/>
        <end position="28"/>
    </location>
</feature>
<dbReference type="EMBL" id="CP006653">
    <property type="protein sequence ID" value="AGT11297.1"/>
    <property type="molecule type" value="Genomic_DNA"/>
</dbReference>
<proteinExistence type="predicted"/>
<feature type="chain" id="PRO_5004544494" evidence="1">
    <location>
        <begin position="29"/>
        <end position="148"/>
    </location>
</feature>
<keyword evidence="2" id="KW-0614">Plasmid</keyword>
<keyword evidence="1" id="KW-0732">Signal</keyword>
<sequence length="148" mass="15925">MRKHSLGRTAVAAAFATAIALTGMPTFAAITSKAENEANPRGWSAIAGLDTRQVMEIARTLPLSRDAKVDQPYCDHAPALARTLKQEFDEKLVAQGTDGTTLWGSNVMGTWTLVLNRSDRTSCVVASGIGYSEHSSPELYYHQAGLKS</sequence>
<dbReference type="RefSeq" id="WP_020953068.1">
    <property type="nucleotide sequence ID" value="NC_022043.1"/>
</dbReference>